<keyword evidence="7" id="KW-1185">Reference proteome</keyword>
<dbReference type="GO" id="GO:0009279">
    <property type="term" value="C:cell outer membrane"/>
    <property type="evidence" value="ECO:0007669"/>
    <property type="project" value="UniProtKB-SubCell"/>
</dbReference>
<dbReference type="GO" id="GO:0030246">
    <property type="term" value="F:carbohydrate binding"/>
    <property type="evidence" value="ECO:0007669"/>
    <property type="project" value="InterPro"/>
</dbReference>
<evidence type="ECO:0000313" key="6">
    <source>
        <dbReference type="EMBL" id="NDU95351.1"/>
    </source>
</evidence>
<evidence type="ECO:0000256" key="2">
    <source>
        <dbReference type="ARBA" id="ARBA00023136"/>
    </source>
</evidence>
<dbReference type="EMBL" id="JAAFZH010000004">
    <property type="protein sequence ID" value="NDU95351.1"/>
    <property type="molecule type" value="Genomic_DNA"/>
</dbReference>
<dbReference type="Gene3D" id="2.40.170.20">
    <property type="entry name" value="TonB-dependent receptor, beta-barrel domain"/>
    <property type="match status" value="1"/>
</dbReference>
<organism evidence="6 7">
    <name type="scientific">Spirosoma terrae</name>
    <dbReference type="NCBI Taxonomy" id="1968276"/>
    <lineage>
        <taxon>Bacteria</taxon>
        <taxon>Pseudomonadati</taxon>
        <taxon>Bacteroidota</taxon>
        <taxon>Cytophagia</taxon>
        <taxon>Cytophagales</taxon>
        <taxon>Cytophagaceae</taxon>
        <taxon>Spirosoma</taxon>
    </lineage>
</organism>
<dbReference type="PANTHER" id="PTHR40980:SF4">
    <property type="entry name" value="TONB-DEPENDENT RECEPTOR-LIKE BETA-BARREL DOMAIN-CONTAINING PROTEIN"/>
    <property type="match status" value="1"/>
</dbReference>
<name>A0A6L9L894_9BACT</name>
<protein>
    <submittedName>
        <fullName evidence="6">TonB-dependent receptor</fullName>
    </submittedName>
</protein>
<dbReference type="PANTHER" id="PTHR40980">
    <property type="entry name" value="PLUG DOMAIN-CONTAINING PROTEIN"/>
    <property type="match status" value="1"/>
</dbReference>
<evidence type="ECO:0000256" key="4">
    <source>
        <dbReference type="SAM" id="SignalP"/>
    </source>
</evidence>
<dbReference type="InterPro" id="IPR013784">
    <property type="entry name" value="Carb-bd-like_fold"/>
</dbReference>
<dbReference type="Proteomes" id="UP000474175">
    <property type="component" value="Unassembled WGS sequence"/>
</dbReference>
<dbReference type="InterPro" id="IPR041700">
    <property type="entry name" value="OMP_b-brl_3"/>
</dbReference>
<evidence type="ECO:0000256" key="3">
    <source>
        <dbReference type="ARBA" id="ARBA00023237"/>
    </source>
</evidence>
<keyword evidence="2" id="KW-0472">Membrane</keyword>
<accession>A0A6L9L894</accession>
<evidence type="ECO:0000259" key="5">
    <source>
        <dbReference type="Pfam" id="PF14905"/>
    </source>
</evidence>
<dbReference type="SUPFAM" id="SSF56935">
    <property type="entry name" value="Porins"/>
    <property type="match status" value="1"/>
</dbReference>
<dbReference type="AlphaFoldDB" id="A0A6L9L894"/>
<comment type="caution">
    <text evidence="6">The sequence shown here is derived from an EMBL/GenBank/DDBJ whole genome shotgun (WGS) entry which is preliminary data.</text>
</comment>
<feature type="domain" description="Outer membrane protein beta-barrel" evidence="5">
    <location>
        <begin position="393"/>
        <end position="796"/>
    </location>
</feature>
<comment type="subcellular location">
    <subcellularLocation>
        <location evidence="1">Cell outer membrane</location>
    </subcellularLocation>
</comment>
<dbReference type="Pfam" id="PF14905">
    <property type="entry name" value="OMP_b-brl_3"/>
    <property type="match status" value="1"/>
</dbReference>
<reference evidence="6 7" key="1">
    <citation type="submission" date="2020-02" db="EMBL/GenBank/DDBJ databases">
        <title>Draft genome sequence of two Spirosoma agri KCTC 52727 and Spirosoma terrae KCTC 52035.</title>
        <authorList>
            <person name="Rojas J."/>
            <person name="Ambika Manirajan B."/>
            <person name="Suarez C."/>
            <person name="Ratering S."/>
            <person name="Schnell S."/>
        </authorList>
    </citation>
    <scope>NUCLEOTIDE SEQUENCE [LARGE SCALE GENOMIC DNA]</scope>
    <source>
        <strain evidence="6 7">KCTC 52035</strain>
    </source>
</reference>
<dbReference type="Gene3D" id="2.60.40.1120">
    <property type="entry name" value="Carboxypeptidase-like, regulatory domain"/>
    <property type="match status" value="1"/>
</dbReference>
<feature type="signal peptide" evidence="4">
    <location>
        <begin position="1"/>
        <end position="20"/>
    </location>
</feature>
<dbReference type="Gene3D" id="2.170.130.10">
    <property type="entry name" value="TonB-dependent receptor, plug domain"/>
    <property type="match status" value="1"/>
</dbReference>
<dbReference type="RefSeq" id="WP_163947202.1">
    <property type="nucleotide sequence ID" value="NZ_JAAFZH010000004.1"/>
</dbReference>
<proteinExistence type="predicted"/>
<keyword evidence="3" id="KW-0998">Cell outer membrane</keyword>
<keyword evidence="6" id="KW-0675">Receptor</keyword>
<dbReference type="InterPro" id="IPR037066">
    <property type="entry name" value="Plug_dom_sf"/>
</dbReference>
<dbReference type="SUPFAM" id="SSF49452">
    <property type="entry name" value="Starch-binding domain-like"/>
    <property type="match status" value="1"/>
</dbReference>
<evidence type="ECO:0000313" key="7">
    <source>
        <dbReference type="Proteomes" id="UP000474175"/>
    </source>
</evidence>
<evidence type="ECO:0000256" key="1">
    <source>
        <dbReference type="ARBA" id="ARBA00004442"/>
    </source>
</evidence>
<dbReference type="Pfam" id="PF13620">
    <property type="entry name" value="CarboxypepD_reg"/>
    <property type="match status" value="1"/>
</dbReference>
<feature type="chain" id="PRO_5026847826" evidence="4">
    <location>
        <begin position="21"/>
        <end position="821"/>
    </location>
</feature>
<dbReference type="InterPro" id="IPR036942">
    <property type="entry name" value="Beta-barrel_TonB_sf"/>
</dbReference>
<keyword evidence="4" id="KW-0732">Signal</keyword>
<gene>
    <name evidence="6" type="ORF">GK108_10750</name>
</gene>
<sequence length="821" mass="92416">MTPKWLLLISVFLVAWPLRAQQSKTATITGVVHTADGKPMEFVNVFLLKAADSSLVKGAVTDQLGRYEFASVGVGTYRVSANGLGFQRVYSESFELNAGKQTYQVPLFALQELAQQLAHVTIKAQKPFIEQQIDKTILNVENSLVASGGTVLEILEKAPGVVVDLQAERISLKGRENVLVMIDGKPSYLSVGQVMELLRNTPSNSVETIELISNPSSRYDAAGTAGIINIRLKRNRSDQALSGNVTLGVGQGRFPKYNASALLNARRGKWALFGNYAFDKRDYWSVANIDRRLSPNGVPTLIRQTSYRPIQNTGHTYRLGVDFAPDKRNTFSVLVNGMSTGQKSQGGTDSDTYQSDVLTLSERTQNTNRRTISRLAVNGNYRHVFDSTRRGGKEHELLVDIDYSDASFRPSEQFETRYLNTREEEIGPRAYQRLNTTSNALIRAAKLDYSYPFDKRTTLEMGLKGSYVTLGNDLLVETQSAEAGQTAPWLVDTSRSNQFTYRERIIAGYFTARRTWGDWTLQVGLRAEQTQNEAESVTANAVVERSYINLFPSVTLTRNLGENHQFQYSFGRRIDRPDYQYLNPFIRIFSPYAYQQGNPYLKPQYTDAFQVAYSYKQETTISAGFNRITDVIVDINEQNDLTGATRITFANLAEQMSINVTGSIPYRFASWWSSRNTGSVLYNAYQAELAGSPLNYTWFTTNLSTTHSFLLGRGLTGELIATYNSPYVYSQNKMQAFGQVSIGLQQTLWQKKAVLRFNWSDLLQTQRFRGAVDFQQMNFRFATYSETRIARLTFTYNVGNKSVKGATNRKTVSEEEQGRMN</sequence>